<keyword evidence="3" id="KW-1185">Reference proteome</keyword>
<accession>Q0B1Q0</accession>
<protein>
    <submittedName>
        <fullName evidence="2">Uncharacterized protein</fullName>
    </submittedName>
</protein>
<proteinExistence type="predicted"/>
<feature type="region of interest" description="Disordered" evidence="1">
    <location>
        <begin position="80"/>
        <end position="114"/>
    </location>
</feature>
<evidence type="ECO:0000313" key="3">
    <source>
        <dbReference type="Proteomes" id="UP000000662"/>
    </source>
</evidence>
<feature type="compositionally biased region" description="Low complexity" evidence="1">
    <location>
        <begin position="101"/>
        <end position="114"/>
    </location>
</feature>
<reference evidence="2" key="1">
    <citation type="submission" date="2006-08" db="EMBL/GenBank/DDBJ databases">
        <title>Complete sequence of Chromosome 3 of Burkholderia cepacia AMMD.</title>
        <authorList>
            <consortium name="US DOE Joint Genome Institute"/>
            <person name="Copeland A."/>
            <person name="Lucas S."/>
            <person name="Lapidus A."/>
            <person name="Barry K."/>
            <person name="Detter J.C."/>
            <person name="Glavina del Rio T."/>
            <person name="Hammon N."/>
            <person name="Israni S."/>
            <person name="Pitluck S."/>
            <person name="Bruce D."/>
            <person name="Chain P."/>
            <person name="Malfatti S."/>
            <person name="Shin M."/>
            <person name="Vergez L."/>
            <person name="Schmutz J."/>
            <person name="Larimer F."/>
            <person name="Land M."/>
            <person name="Hauser L."/>
            <person name="Kyrpides N."/>
            <person name="Kim E."/>
            <person name="Parke J."/>
            <person name="Coenye T."/>
            <person name="Konstantinidis K."/>
            <person name="Ramette A."/>
            <person name="Tiedje J."/>
            <person name="Richardson P."/>
        </authorList>
    </citation>
    <scope>NUCLEOTIDE SEQUENCE</scope>
    <source>
        <strain evidence="2">AMMD</strain>
    </source>
</reference>
<sequence length="114" mass="12729">MWRHRLAASECAAFRTRHRRRMRIDSSDDHECAATLVPTTTGEANNVPVSPSLCRDSGRPCEAPRTGKIAQKTLQRRYGVPDRAMERSRREASRWTMRSVGAASHGRASRAAAP</sequence>
<evidence type="ECO:0000256" key="1">
    <source>
        <dbReference type="SAM" id="MobiDB-lite"/>
    </source>
</evidence>
<dbReference type="KEGG" id="bam:Bamb_6379"/>
<organism evidence="2 3">
    <name type="scientific">Burkholderia ambifaria (strain ATCC BAA-244 / DSM 16087 / CCUG 44356 / LMG 19182 / AMMD)</name>
    <name type="common">Burkholderia cepacia (strain AMMD)</name>
    <dbReference type="NCBI Taxonomy" id="339670"/>
    <lineage>
        <taxon>Bacteria</taxon>
        <taxon>Pseudomonadati</taxon>
        <taxon>Pseudomonadota</taxon>
        <taxon>Betaproteobacteria</taxon>
        <taxon>Burkholderiales</taxon>
        <taxon>Burkholderiaceae</taxon>
        <taxon>Burkholderia</taxon>
        <taxon>Burkholderia cepacia complex</taxon>
    </lineage>
</organism>
<dbReference type="AlphaFoldDB" id="Q0B1Q0"/>
<feature type="compositionally biased region" description="Basic and acidic residues" evidence="1">
    <location>
        <begin position="80"/>
        <end position="93"/>
    </location>
</feature>
<gene>
    <name evidence="2" type="ordered locus">Bamb_6379</name>
</gene>
<dbReference type="Proteomes" id="UP000000662">
    <property type="component" value="Chromosome 3"/>
</dbReference>
<name>Q0B1Q0_BURCM</name>
<dbReference type="EMBL" id="CP000442">
    <property type="protein sequence ID" value="ABI91923.1"/>
    <property type="molecule type" value="Genomic_DNA"/>
</dbReference>
<feature type="region of interest" description="Disordered" evidence="1">
    <location>
        <begin position="41"/>
        <end position="64"/>
    </location>
</feature>
<evidence type="ECO:0000313" key="2">
    <source>
        <dbReference type="EMBL" id="ABI91923.1"/>
    </source>
</evidence>